<name>D1NW67_9BIFI</name>
<dbReference type="Proteomes" id="UP000003656">
    <property type="component" value="Unassembled WGS sequence"/>
</dbReference>
<comment type="caution">
    <text evidence="1">The sequence shown here is derived from an EMBL/GenBank/DDBJ whole genome shotgun (WGS) entry which is preliminary data.</text>
</comment>
<dbReference type="EMBL" id="ABXB03000004">
    <property type="protein sequence ID" value="EFA22353.1"/>
    <property type="molecule type" value="Genomic_DNA"/>
</dbReference>
<accession>D1NW67</accession>
<reference evidence="1 2" key="1">
    <citation type="submission" date="2009-11" db="EMBL/GenBank/DDBJ databases">
        <authorList>
            <person name="Weinstock G."/>
            <person name="Sodergren E."/>
            <person name="Clifton S."/>
            <person name="Fulton L."/>
            <person name="Fulton B."/>
            <person name="Courtney L."/>
            <person name="Fronick C."/>
            <person name="Harrison M."/>
            <person name="Strong C."/>
            <person name="Farmer C."/>
            <person name="Delahaunty K."/>
            <person name="Markovic C."/>
            <person name="Hall O."/>
            <person name="Minx P."/>
            <person name="Tomlinson C."/>
            <person name="Mitreva M."/>
            <person name="Nelson J."/>
            <person name="Hou S."/>
            <person name="Wollam A."/>
            <person name="Pepin K.H."/>
            <person name="Johnson M."/>
            <person name="Bhonagiri V."/>
            <person name="Nash W.E."/>
            <person name="Warren W."/>
            <person name="Chinwalla A."/>
            <person name="Mardis E.R."/>
            <person name="Wilson R.K."/>
        </authorList>
    </citation>
    <scope>NUCLEOTIDE SEQUENCE [LARGE SCALE GENOMIC DNA]</scope>
    <source>
        <strain evidence="1 2">DSM 20093</strain>
    </source>
</reference>
<organism evidence="1 2">
    <name type="scientific">Bifidobacterium gallicum DSM 20093 = LMG 11596</name>
    <dbReference type="NCBI Taxonomy" id="561180"/>
    <lineage>
        <taxon>Bacteria</taxon>
        <taxon>Bacillati</taxon>
        <taxon>Actinomycetota</taxon>
        <taxon>Actinomycetes</taxon>
        <taxon>Bifidobacteriales</taxon>
        <taxon>Bifidobacteriaceae</taxon>
        <taxon>Bifidobacterium</taxon>
    </lineage>
</organism>
<gene>
    <name evidence="1" type="ORF">BIFGAL_04114</name>
</gene>
<dbReference type="AlphaFoldDB" id="D1NW67"/>
<protein>
    <submittedName>
        <fullName evidence="1">Uncharacterized protein</fullName>
    </submittedName>
</protein>
<sequence length="50" mass="5301">MRFATRNCTFPDHAGQGRCGLRRGTVPFLTTLVRGDAVCGGAGVFLCWAG</sequence>
<evidence type="ECO:0000313" key="2">
    <source>
        <dbReference type="Proteomes" id="UP000003656"/>
    </source>
</evidence>
<proteinExistence type="predicted"/>
<evidence type="ECO:0000313" key="1">
    <source>
        <dbReference type="EMBL" id="EFA22353.1"/>
    </source>
</evidence>